<feature type="transmembrane region" description="Helical" evidence="7">
    <location>
        <begin position="144"/>
        <end position="161"/>
    </location>
</feature>
<feature type="transmembrane region" description="Helical" evidence="7">
    <location>
        <begin position="102"/>
        <end position="124"/>
    </location>
</feature>
<evidence type="ECO:0000256" key="4">
    <source>
        <dbReference type="ARBA" id="ARBA00022692"/>
    </source>
</evidence>
<accession>A0AA87NPC5</accession>
<dbReference type="PIRSF" id="PIRSF006603">
    <property type="entry name" value="DinF"/>
    <property type="match status" value="1"/>
</dbReference>
<dbReference type="GO" id="GO:0042910">
    <property type="term" value="F:xenobiotic transmembrane transporter activity"/>
    <property type="evidence" value="ECO:0007669"/>
    <property type="project" value="InterPro"/>
</dbReference>
<evidence type="ECO:0000256" key="3">
    <source>
        <dbReference type="ARBA" id="ARBA00022475"/>
    </source>
</evidence>
<dbReference type="Proteomes" id="UP000014634">
    <property type="component" value="Unassembled WGS sequence"/>
</dbReference>
<comment type="caution">
    <text evidence="8">The sequence shown here is derived from an EMBL/GenBank/DDBJ whole genome shotgun (WGS) entry which is preliminary data.</text>
</comment>
<feature type="transmembrane region" description="Helical" evidence="7">
    <location>
        <begin position="199"/>
        <end position="223"/>
    </location>
</feature>
<sequence>MKTFLKQSTEARRELILTANPIKTLLILSLPSLLMNTVQAMMPFTDGLFINNLTGYAVTGAVTFSQPIISMVLGLSQGLSVAAMAIIGQLNGRGAIEEGKRVAAQIFLFAVMLGIISAPLLLIISVAVSRSLQSDIAPYVRQYIAWYSIVLPFSFLESVYNGIKNANGKPEAAFTRMTILFIMKVVGNFLFLYVLRLEILGCVLASLLANATITVWMVYELFIHKSPDKLDVKNFKFDSKIIREVLKVGFPAMFNYSFLYLGFFLINKEIERYGAIVVAAQGIASNINALCFNLPAAFSAAITTMVSMHIGAGYPQKAKRDCLLGCITSIIIAVIMISIMIPLSPYLTVLFRREPEIIGIANNALNIYTYSIIGFGICMTIQGAFIGLGKTKMPLVLGVLRIWLLRYIFVLATEHVLQYYAIFWGNLFSNMTTALIATVLILRTKWVSALTITTETKE</sequence>
<dbReference type="InterPro" id="IPR002528">
    <property type="entry name" value="MATE_fam"/>
</dbReference>
<organism evidence="8 9">
    <name type="scientific">Treponema medium ATCC 700293</name>
    <dbReference type="NCBI Taxonomy" id="1125700"/>
    <lineage>
        <taxon>Bacteria</taxon>
        <taxon>Pseudomonadati</taxon>
        <taxon>Spirochaetota</taxon>
        <taxon>Spirochaetia</taxon>
        <taxon>Spirochaetales</taxon>
        <taxon>Treponemataceae</taxon>
        <taxon>Treponema</taxon>
    </lineage>
</organism>
<dbReference type="AlphaFoldDB" id="A0AA87NPC5"/>
<feature type="transmembrane region" description="Helical" evidence="7">
    <location>
        <begin position="322"/>
        <end position="347"/>
    </location>
</feature>
<keyword evidence="3" id="KW-1003">Cell membrane</keyword>
<dbReference type="PANTHER" id="PTHR43549">
    <property type="entry name" value="MULTIDRUG RESISTANCE PROTEIN YPNP-RELATED"/>
    <property type="match status" value="1"/>
</dbReference>
<dbReference type="NCBIfam" id="TIGR00797">
    <property type="entry name" value="matE"/>
    <property type="match status" value="1"/>
</dbReference>
<evidence type="ECO:0000256" key="5">
    <source>
        <dbReference type="ARBA" id="ARBA00022989"/>
    </source>
</evidence>
<feature type="transmembrane region" description="Helical" evidence="7">
    <location>
        <begin position="286"/>
        <end position="310"/>
    </location>
</feature>
<keyword evidence="5 7" id="KW-1133">Transmembrane helix</keyword>
<gene>
    <name evidence="8" type="ORF">HMPREF9195_00078</name>
</gene>
<evidence type="ECO:0000256" key="1">
    <source>
        <dbReference type="ARBA" id="ARBA00004651"/>
    </source>
</evidence>
<dbReference type="InterPro" id="IPR052031">
    <property type="entry name" value="Membrane_Transporter-Flippase"/>
</dbReference>
<keyword evidence="6 7" id="KW-0472">Membrane</keyword>
<evidence type="ECO:0000256" key="6">
    <source>
        <dbReference type="ARBA" id="ARBA00023136"/>
    </source>
</evidence>
<protein>
    <submittedName>
        <fullName evidence="8">MATE efflux family protein</fullName>
    </submittedName>
</protein>
<evidence type="ECO:0000256" key="2">
    <source>
        <dbReference type="ARBA" id="ARBA00022448"/>
    </source>
</evidence>
<keyword evidence="2" id="KW-0813">Transport</keyword>
<dbReference type="EMBL" id="ATFE01000001">
    <property type="protein sequence ID" value="EPF30065.1"/>
    <property type="molecule type" value="Genomic_DNA"/>
</dbReference>
<evidence type="ECO:0000313" key="8">
    <source>
        <dbReference type="EMBL" id="EPF30065.1"/>
    </source>
</evidence>
<feature type="transmembrane region" description="Helical" evidence="7">
    <location>
        <begin position="244"/>
        <end position="266"/>
    </location>
</feature>
<reference evidence="8 9" key="1">
    <citation type="submission" date="2013-04" db="EMBL/GenBank/DDBJ databases">
        <title>The Genome Sequence of Treponema medium ATCC 700293.</title>
        <authorList>
            <consortium name="The Broad Institute Genomics Platform"/>
            <person name="Earl A."/>
            <person name="Ward D."/>
            <person name="Feldgarden M."/>
            <person name="Gevers D."/>
            <person name="Leonetti C."/>
            <person name="Blanton J.M."/>
            <person name="Dewhirst F.E."/>
            <person name="Izard J."/>
            <person name="Walker B."/>
            <person name="Young S."/>
            <person name="Zeng Q."/>
            <person name="Gargeya S."/>
            <person name="Fitzgerald M."/>
            <person name="Haas B."/>
            <person name="Abouelleil A."/>
            <person name="Allen A.W."/>
            <person name="Alvarado L."/>
            <person name="Arachchi H.M."/>
            <person name="Berlin A.M."/>
            <person name="Chapman S.B."/>
            <person name="Gainer-Dewar J."/>
            <person name="Goldberg J."/>
            <person name="Griggs A."/>
            <person name="Gujja S."/>
            <person name="Hansen M."/>
            <person name="Howarth C."/>
            <person name="Imamovic A."/>
            <person name="Ireland A."/>
            <person name="Larimer J."/>
            <person name="McCowan C."/>
            <person name="Murphy C."/>
            <person name="Pearson M."/>
            <person name="Poon T.W."/>
            <person name="Priest M."/>
            <person name="Roberts A."/>
            <person name="Saif S."/>
            <person name="Shea T."/>
            <person name="Sisk P."/>
            <person name="Sykes S."/>
            <person name="Wortman J."/>
            <person name="Nusbaum C."/>
            <person name="Birren B."/>
        </authorList>
    </citation>
    <scope>NUCLEOTIDE SEQUENCE [LARGE SCALE GENOMIC DNA]</scope>
    <source>
        <strain evidence="8 9">ATCC 700293</strain>
    </source>
</reference>
<comment type="subcellular location">
    <subcellularLocation>
        <location evidence="1">Cell membrane</location>
        <topology evidence="1">Multi-pass membrane protein</topology>
    </subcellularLocation>
</comment>
<name>A0AA87NPC5_TREMD</name>
<dbReference type="GO" id="GO:0015297">
    <property type="term" value="F:antiporter activity"/>
    <property type="evidence" value="ECO:0007669"/>
    <property type="project" value="InterPro"/>
</dbReference>
<feature type="transmembrane region" description="Helical" evidence="7">
    <location>
        <begin position="367"/>
        <end position="388"/>
    </location>
</feature>
<proteinExistence type="predicted"/>
<dbReference type="RefSeq" id="WP_016522156.1">
    <property type="nucleotide sequence ID" value="NZ_KE332517.1"/>
</dbReference>
<dbReference type="PANTHER" id="PTHR43549:SF2">
    <property type="entry name" value="MULTIDRUG RESISTANCE PROTEIN NORM-RELATED"/>
    <property type="match status" value="1"/>
</dbReference>
<dbReference type="GO" id="GO:0005886">
    <property type="term" value="C:plasma membrane"/>
    <property type="evidence" value="ECO:0007669"/>
    <property type="project" value="UniProtKB-SubCell"/>
</dbReference>
<dbReference type="CDD" id="cd13138">
    <property type="entry name" value="MATE_yoeA_like"/>
    <property type="match status" value="1"/>
</dbReference>
<dbReference type="Pfam" id="PF01554">
    <property type="entry name" value="MatE"/>
    <property type="match status" value="2"/>
</dbReference>
<evidence type="ECO:0000256" key="7">
    <source>
        <dbReference type="SAM" id="Phobius"/>
    </source>
</evidence>
<dbReference type="InterPro" id="IPR048279">
    <property type="entry name" value="MdtK-like"/>
</dbReference>
<feature type="transmembrane region" description="Helical" evidence="7">
    <location>
        <begin position="419"/>
        <end position="442"/>
    </location>
</feature>
<keyword evidence="4 7" id="KW-0812">Transmembrane</keyword>
<feature type="transmembrane region" description="Helical" evidence="7">
    <location>
        <begin position="173"/>
        <end position="193"/>
    </location>
</feature>
<evidence type="ECO:0000313" key="9">
    <source>
        <dbReference type="Proteomes" id="UP000014634"/>
    </source>
</evidence>